<dbReference type="OrthoDB" id="4092340at2759"/>
<accession>A0A0G2ESA7</accession>
<name>A0A0G2ESA7_PHACM</name>
<feature type="compositionally biased region" description="Polar residues" evidence="1">
    <location>
        <begin position="90"/>
        <end position="125"/>
    </location>
</feature>
<evidence type="ECO:0000313" key="2">
    <source>
        <dbReference type="EMBL" id="KKY25119.1"/>
    </source>
</evidence>
<evidence type="ECO:0000313" key="3">
    <source>
        <dbReference type="Proteomes" id="UP000053317"/>
    </source>
</evidence>
<reference evidence="2 3" key="2">
    <citation type="submission" date="2015-05" db="EMBL/GenBank/DDBJ databases">
        <authorList>
            <person name="Morales-Cruz A."/>
            <person name="Amrine K.C."/>
            <person name="Cantu D."/>
        </authorList>
    </citation>
    <scope>NUCLEOTIDE SEQUENCE [LARGE SCALE GENOMIC DNA]</scope>
    <source>
        <strain evidence="2">UCRPC4</strain>
    </source>
</reference>
<feature type="compositionally biased region" description="Polar residues" evidence="1">
    <location>
        <begin position="323"/>
        <end position="341"/>
    </location>
</feature>
<proteinExistence type="predicted"/>
<dbReference type="AlphaFoldDB" id="A0A0G2ESA7"/>
<feature type="compositionally biased region" description="Polar residues" evidence="1">
    <location>
        <begin position="480"/>
        <end position="499"/>
    </location>
</feature>
<keyword evidence="3" id="KW-1185">Reference proteome</keyword>
<protein>
    <submittedName>
        <fullName evidence="2">Uncharacterized protein</fullName>
    </submittedName>
</protein>
<comment type="caution">
    <text evidence="2">The sequence shown here is derived from an EMBL/GenBank/DDBJ whole genome shotgun (WGS) entry which is preliminary data.</text>
</comment>
<dbReference type="Proteomes" id="UP000053317">
    <property type="component" value="Unassembled WGS sequence"/>
</dbReference>
<feature type="region of interest" description="Disordered" evidence="1">
    <location>
        <begin position="259"/>
        <end position="508"/>
    </location>
</feature>
<feature type="compositionally biased region" description="Polar residues" evidence="1">
    <location>
        <begin position="417"/>
        <end position="454"/>
    </location>
</feature>
<organism evidence="2 3">
    <name type="scientific">Phaeomoniella chlamydospora</name>
    <name type="common">Phaeoacremonium chlamydosporum</name>
    <dbReference type="NCBI Taxonomy" id="158046"/>
    <lineage>
        <taxon>Eukaryota</taxon>
        <taxon>Fungi</taxon>
        <taxon>Dikarya</taxon>
        <taxon>Ascomycota</taxon>
        <taxon>Pezizomycotina</taxon>
        <taxon>Eurotiomycetes</taxon>
        <taxon>Chaetothyriomycetidae</taxon>
        <taxon>Phaeomoniellales</taxon>
        <taxon>Phaeomoniellaceae</taxon>
        <taxon>Phaeomoniella</taxon>
    </lineage>
</organism>
<evidence type="ECO:0000256" key="1">
    <source>
        <dbReference type="SAM" id="MobiDB-lite"/>
    </source>
</evidence>
<feature type="compositionally biased region" description="Basic and acidic residues" evidence="1">
    <location>
        <begin position="468"/>
        <end position="479"/>
    </location>
</feature>
<feature type="compositionally biased region" description="Basic and acidic residues" evidence="1">
    <location>
        <begin position="377"/>
        <end position="390"/>
    </location>
</feature>
<gene>
    <name evidence="2" type="ORF">UCRPC4_g02059</name>
</gene>
<feature type="compositionally biased region" description="Polar residues" evidence="1">
    <location>
        <begin position="45"/>
        <end position="63"/>
    </location>
</feature>
<reference evidence="2 3" key="1">
    <citation type="submission" date="2015-05" db="EMBL/GenBank/DDBJ databases">
        <title>Distinctive expansion of gene families associated with plant cell wall degradation and secondary metabolism in the genomes of grapevine trunk pathogens.</title>
        <authorList>
            <person name="Lawrence D.P."/>
            <person name="Travadon R."/>
            <person name="Rolshausen P.E."/>
            <person name="Baumgartner K."/>
        </authorList>
    </citation>
    <scope>NUCLEOTIDE SEQUENCE [LARGE SCALE GENOMIC DNA]</scope>
    <source>
        <strain evidence="2">UCRPC4</strain>
    </source>
</reference>
<dbReference type="EMBL" id="LCWF01000049">
    <property type="protein sequence ID" value="KKY25119.1"/>
    <property type="molecule type" value="Genomic_DNA"/>
</dbReference>
<feature type="region of interest" description="Disordered" evidence="1">
    <location>
        <begin position="28"/>
        <end position="125"/>
    </location>
</feature>
<sequence>MDAGGLAQMTYASPFMGNLGMPHAGFASRGKGGHIKRLSVPAPPQISTSDESQHLNSATTPRTSRGHLLAGLRTAPKSATGAPASFRNGLDSNKWSGHGQVNQSPQTTTSAYFPQQTHDTSMNSGRQMYSLPEHVLAPPSIDFDNGMDEEIDPRLYEELRATNAYLAQQQRALQQQLLDVTAAAQQFGGLNLGNGYGQQHQVPYSVYGQQLSQGLQPVVQPVPGNPGVFCVYNPMTGQQSFVLDPSYQQPQEEVLTPSYQNVPKSATPPTPTFRLTPPQASASPVETGRAGTPPKTTTTPAQHVEPLPPPSANAFRRGHKKSMSSFMSGNKSVSEIKTSGPKSAGYPQTPMTGTFGPGQGRAGEHPVRQPKGPPSIDELKAKPTSKHEGSKNFAARQRRRAVHNLVRAGLERRTERTSGSGSATPASETEFNFSVSSDNDELLQSSGTLSSKPSVGSLRTGGPGVIGSERKEKSRERGSVDSTSSEELSRRNTPSSWNNMERRKAPFA</sequence>